<dbReference type="InterPro" id="IPR012677">
    <property type="entry name" value="Nucleotide-bd_a/b_plait_sf"/>
</dbReference>
<reference evidence="7" key="1">
    <citation type="submission" date="2022-02" db="EMBL/GenBank/DDBJ databases">
        <authorList>
            <person name="Henning P.M."/>
            <person name="McCubbin A.G."/>
            <person name="Shore J.S."/>
        </authorList>
    </citation>
    <scope>NUCLEOTIDE SEQUENCE</scope>
    <source>
        <strain evidence="7">F60SS</strain>
        <tissue evidence="7">Leaves</tissue>
    </source>
</reference>
<name>A0A9Q0G561_9ROSI</name>
<feature type="domain" description="RRM" evidence="6">
    <location>
        <begin position="55"/>
        <end position="133"/>
    </location>
</feature>
<dbReference type="InterPro" id="IPR035979">
    <property type="entry name" value="RBD_domain_sf"/>
</dbReference>
<accession>A0A9Q0G561</accession>
<dbReference type="OrthoDB" id="21467at2759"/>
<organism evidence="7 8">
    <name type="scientific">Turnera subulata</name>
    <dbReference type="NCBI Taxonomy" id="218843"/>
    <lineage>
        <taxon>Eukaryota</taxon>
        <taxon>Viridiplantae</taxon>
        <taxon>Streptophyta</taxon>
        <taxon>Embryophyta</taxon>
        <taxon>Tracheophyta</taxon>
        <taxon>Spermatophyta</taxon>
        <taxon>Magnoliopsida</taxon>
        <taxon>eudicotyledons</taxon>
        <taxon>Gunneridae</taxon>
        <taxon>Pentapetalae</taxon>
        <taxon>rosids</taxon>
        <taxon>fabids</taxon>
        <taxon>Malpighiales</taxon>
        <taxon>Passifloraceae</taxon>
        <taxon>Turnera</taxon>
    </lineage>
</organism>
<dbReference type="Gene3D" id="3.30.70.330">
    <property type="match status" value="1"/>
</dbReference>
<evidence type="ECO:0000313" key="7">
    <source>
        <dbReference type="EMBL" id="KAJ4843769.1"/>
    </source>
</evidence>
<keyword evidence="8" id="KW-1185">Reference proteome</keyword>
<dbReference type="PANTHER" id="PTHR46754">
    <property type="entry name" value="MKI67 FHA DOMAIN-INTERACTING NUCLEOLAR PHOSPHOPROTEIN"/>
    <property type="match status" value="1"/>
</dbReference>
<sequence length="276" mass="32133">MGAKAKKALKKKLQKVSSSASQLSKTTSESADFLPIEGGPGRKLPEQKEKKNTATVVYVGRIPHGFYEEEMQAYFSQFGKIKRLRIARNKKTGKSKHYGFIQFEDPEVAEVVADCMHNYLLFEHLLQVYLVPPENVHPKLWKGFNYKFQTVDQVAVERKRMNKERTLDEHRKVLAKIMKRDQKRRRMIEAEGLDYECPAIVRCLFFLFTSIYKLGKLKNSRHKADMRCNLLVSRFGLSFHKYMFEFCDIVQTICALSNKCLLEGYNSVPKKIKFDD</sequence>
<dbReference type="PROSITE" id="PS50102">
    <property type="entry name" value="RRM"/>
    <property type="match status" value="1"/>
</dbReference>
<dbReference type="InterPro" id="IPR000504">
    <property type="entry name" value="RRM_dom"/>
</dbReference>
<comment type="caution">
    <text evidence="7">The sequence shown here is derived from an EMBL/GenBank/DDBJ whole genome shotgun (WGS) entry which is preliminary data.</text>
</comment>
<gene>
    <name evidence="7" type="ORF">Tsubulata_034606</name>
</gene>
<dbReference type="Pfam" id="PF00076">
    <property type="entry name" value="RRM_1"/>
    <property type="match status" value="1"/>
</dbReference>
<evidence type="ECO:0000256" key="3">
    <source>
        <dbReference type="ARBA" id="ARBA00023242"/>
    </source>
</evidence>
<evidence type="ECO:0000313" key="8">
    <source>
        <dbReference type="Proteomes" id="UP001141552"/>
    </source>
</evidence>
<protein>
    <recommendedName>
        <fullName evidence="6">RRM domain-containing protein</fullName>
    </recommendedName>
</protein>
<evidence type="ECO:0000256" key="5">
    <source>
        <dbReference type="SAM" id="MobiDB-lite"/>
    </source>
</evidence>
<evidence type="ECO:0000256" key="1">
    <source>
        <dbReference type="ARBA" id="ARBA00004604"/>
    </source>
</evidence>
<dbReference type="Proteomes" id="UP001141552">
    <property type="component" value="Unassembled WGS sequence"/>
</dbReference>
<proteinExistence type="predicted"/>
<dbReference type="AlphaFoldDB" id="A0A9Q0G561"/>
<dbReference type="SMART" id="SM00360">
    <property type="entry name" value="RRM"/>
    <property type="match status" value="1"/>
</dbReference>
<dbReference type="EMBL" id="JAKUCV010002146">
    <property type="protein sequence ID" value="KAJ4843769.1"/>
    <property type="molecule type" value="Genomic_DNA"/>
</dbReference>
<evidence type="ECO:0000256" key="4">
    <source>
        <dbReference type="PROSITE-ProRule" id="PRU00176"/>
    </source>
</evidence>
<comment type="subcellular location">
    <subcellularLocation>
        <location evidence="1">Nucleus</location>
        <location evidence="1">Nucleolus</location>
    </subcellularLocation>
</comment>
<keyword evidence="2 4" id="KW-0694">RNA-binding</keyword>
<dbReference type="CDD" id="cd12307">
    <property type="entry name" value="RRM_NIFK_like"/>
    <property type="match status" value="1"/>
</dbReference>
<dbReference type="GO" id="GO:0005730">
    <property type="term" value="C:nucleolus"/>
    <property type="evidence" value="ECO:0007669"/>
    <property type="project" value="UniProtKB-SubCell"/>
</dbReference>
<dbReference type="SUPFAM" id="SSF54928">
    <property type="entry name" value="RNA-binding domain, RBD"/>
    <property type="match status" value="1"/>
</dbReference>
<keyword evidence="3" id="KW-0539">Nucleus</keyword>
<evidence type="ECO:0000256" key="2">
    <source>
        <dbReference type="ARBA" id="ARBA00022884"/>
    </source>
</evidence>
<feature type="region of interest" description="Disordered" evidence="5">
    <location>
        <begin position="17"/>
        <end position="50"/>
    </location>
</feature>
<evidence type="ECO:0000259" key="6">
    <source>
        <dbReference type="PROSITE" id="PS50102"/>
    </source>
</evidence>
<reference evidence="7" key="2">
    <citation type="journal article" date="2023" name="Plants (Basel)">
        <title>Annotation of the Turnera subulata (Passifloraceae) Draft Genome Reveals the S-Locus Evolved after the Divergence of Turneroideae from Passifloroideae in a Stepwise Manner.</title>
        <authorList>
            <person name="Henning P.M."/>
            <person name="Roalson E.H."/>
            <person name="Mir W."/>
            <person name="McCubbin A.G."/>
            <person name="Shore J.S."/>
        </authorList>
    </citation>
    <scope>NUCLEOTIDE SEQUENCE</scope>
    <source>
        <strain evidence="7">F60SS</strain>
    </source>
</reference>
<dbReference type="GO" id="GO:0003723">
    <property type="term" value="F:RNA binding"/>
    <property type="evidence" value="ECO:0007669"/>
    <property type="project" value="UniProtKB-UniRule"/>
</dbReference>